<reference evidence="17" key="3">
    <citation type="submission" date="2025-09" db="UniProtKB">
        <authorList>
            <consortium name="Ensembl"/>
        </authorList>
    </citation>
    <scope>IDENTIFICATION</scope>
</reference>
<dbReference type="GO" id="GO:0004674">
    <property type="term" value="F:protein serine/threonine kinase activity"/>
    <property type="evidence" value="ECO:0007669"/>
    <property type="project" value="UniProtKB-KW"/>
</dbReference>
<name>A0A8C5DHF9_GOUWI</name>
<evidence type="ECO:0000313" key="18">
    <source>
        <dbReference type="Proteomes" id="UP000694680"/>
    </source>
</evidence>
<evidence type="ECO:0000256" key="10">
    <source>
        <dbReference type="ARBA" id="ARBA00048679"/>
    </source>
</evidence>
<dbReference type="InterPro" id="IPR000719">
    <property type="entry name" value="Prot_kinase_dom"/>
</dbReference>
<dbReference type="InterPro" id="IPR011009">
    <property type="entry name" value="Kinase-like_dom_sf"/>
</dbReference>
<dbReference type="InterPro" id="IPR017348">
    <property type="entry name" value="PIM1/2/3"/>
</dbReference>
<feature type="binding site" evidence="12 13">
    <location>
        <position position="160"/>
    </location>
    <ligand>
        <name>ATP</name>
        <dbReference type="ChEBI" id="CHEBI:30616"/>
    </ligand>
</feature>
<feature type="binding site" evidence="12">
    <location>
        <begin position="137"/>
        <end position="145"/>
    </location>
    <ligand>
        <name>ATP</name>
        <dbReference type="ChEBI" id="CHEBI:30616"/>
    </ligand>
</feature>
<accession>A0A8C5DHF9</accession>
<dbReference type="GO" id="GO:0043066">
    <property type="term" value="P:negative regulation of apoptotic process"/>
    <property type="evidence" value="ECO:0007669"/>
    <property type="project" value="InterPro"/>
</dbReference>
<keyword evidence="6 13" id="KW-0547">Nucleotide-binding</keyword>
<dbReference type="PROSITE" id="PS50011">
    <property type="entry name" value="PROTEIN_KINASE_DOM"/>
    <property type="match status" value="1"/>
</dbReference>
<evidence type="ECO:0000256" key="8">
    <source>
        <dbReference type="ARBA" id="ARBA00022840"/>
    </source>
</evidence>
<feature type="binding site" evidence="12">
    <location>
        <position position="223"/>
    </location>
    <ligand>
        <name>ATP</name>
        <dbReference type="ChEBI" id="CHEBI:30616"/>
    </ligand>
</feature>
<evidence type="ECO:0000256" key="9">
    <source>
        <dbReference type="ARBA" id="ARBA00047899"/>
    </source>
</evidence>
<feature type="domain" description="Protein kinase" evidence="16">
    <location>
        <begin position="131"/>
        <end position="393"/>
    </location>
</feature>
<evidence type="ECO:0000256" key="14">
    <source>
        <dbReference type="RuleBase" id="RU000304"/>
    </source>
</evidence>
<evidence type="ECO:0000256" key="5">
    <source>
        <dbReference type="ARBA" id="ARBA00022679"/>
    </source>
</evidence>
<dbReference type="SMART" id="SM00220">
    <property type="entry name" value="S_TKc"/>
    <property type="match status" value="1"/>
</dbReference>
<dbReference type="EC" id="2.7.11.1" evidence="2"/>
<dbReference type="AlphaFoldDB" id="A0A8C5DHF9"/>
<evidence type="ECO:0000256" key="6">
    <source>
        <dbReference type="ARBA" id="ARBA00022741"/>
    </source>
</evidence>
<keyword evidence="5" id="KW-0808">Transferase</keyword>
<dbReference type="SUPFAM" id="SSF56112">
    <property type="entry name" value="Protein kinase-like (PK-like)"/>
    <property type="match status" value="1"/>
</dbReference>
<keyword evidence="4" id="KW-0597">Phosphoprotein</keyword>
<protein>
    <recommendedName>
        <fullName evidence="2">non-specific serine/threonine protein kinase</fullName>
        <ecNumber evidence="2">2.7.11.1</ecNumber>
    </recommendedName>
</protein>
<evidence type="ECO:0000256" key="4">
    <source>
        <dbReference type="ARBA" id="ARBA00022553"/>
    </source>
</evidence>
<dbReference type="Gene3D" id="1.10.510.10">
    <property type="entry name" value="Transferase(Phosphotransferase) domain 1"/>
    <property type="match status" value="1"/>
</dbReference>
<dbReference type="Gene3D" id="3.30.200.20">
    <property type="entry name" value="Phosphorylase Kinase, domain 1"/>
    <property type="match status" value="1"/>
</dbReference>
<dbReference type="GO" id="GO:0005524">
    <property type="term" value="F:ATP binding"/>
    <property type="evidence" value="ECO:0007669"/>
    <property type="project" value="UniProtKB-UniRule"/>
</dbReference>
<dbReference type="GO" id="GO:0005737">
    <property type="term" value="C:cytoplasm"/>
    <property type="evidence" value="ECO:0007669"/>
    <property type="project" value="TreeGrafter"/>
</dbReference>
<dbReference type="PROSITE" id="PS00107">
    <property type="entry name" value="PROTEIN_KINASE_ATP"/>
    <property type="match status" value="1"/>
</dbReference>
<keyword evidence="18" id="KW-1185">Reference proteome</keyword>
<dbReference type="InterPro" id="IPR017441">
    <property type="entry name" value="Protein_kinase_ATP_BS"/>
</dbReference>
<comment type="catalytic activity">
    <reaction evidence="9">
        <text>L-threonyl-[protein] + ATP = O-phospho-L-threonyl-[protein] + ADP + H(+)</text>
        <dbReference type="Rhea" id="RHEA:46608"/>
        <dbReference type="Rhea" id="RHEA-COMP:11060"/>
        <dbReference type="Rhea" id="RHEA-COMP:11605"/>
        <dbReference type="ChEBI" id="CHEBI:15378"/>
        <dbReference type="ChEBI" id="CHEBI:30013"/>
        <dbReference type="ChEBI" id="CHEBI:30616"/>
        <dbReference type="ChEBI" id="CHEBI:61977"/>
        <dbReference type="ChEBI" id="CHEBI:456216"/>
        <dbReference type="EC" id="2.7.11.1"/>
    </reaction>
</comment>
<reference evidence="17" key="2">
    <citation type="submission" date="2025-08" db="UniProtKB">
        <authorList>
            <consortium name="Ensembl"/>
        </authorList>
    </citation>
    <scope>IDENTIFICATION</scope>
</reference>
<dbReference type="InterPro" id="IPR051138">
    <property type="entry name" value="PIM_Ser/Thr_kinase"/>
</dbReference>
<comment type="similarity">
    <text evidence="1">Belongs to the protein kinase superfamily. CAMK Ser/Thr protein kinase family. PIM subfamily.</text>
</comment>
<dbReference type="GO" id="GO:0007346">
    <property type="term" value="P:regulation of mitotic cell cycle"/>
    <property type="evidence" value="ECO:0007669"/>
    <property type="project" value="TreeGrafter"/>
</dbReference>
<sequence>MNSKMKKCFRRVHHMMVEENHKGSIPLNLTGHLAVVITEEKERKAKEVLFGTMNSRKRRAEDELEDERPSKRSCMDSRNREVRKTRKILKARKRSVHKKELQSVGSLVCYEKYPTCPVIIKKAKKEFKEKYCEFKKLGEGGFGSVMAGIRRSDSKPVAIKHIPKGLVRYMLVKRQGYKYKAVTEAALMAQAAGLLYDGSVANHSVIGLLDLYQLRTEILIVMERPLKSMDMRNFNILREGRIPEHEVKSIFKQLVDAAVLMHENGIFHRDIKAENVLVYLDQGNLSVKIIDFGCGDIIKNEPYTWFSGTVNFAPPESLLQRQYYAEPTTVWQIGALLRNLYAEKTFKTRKYMEGPNPPFDCLSHECNDFMNQCLTISPKQRPQLVELQRHPWLMGNSILKKCLKVWL</sequence>
<keyword evidence="7" id="KW-0418">Kinase</keyword>
<evidence type="ECO:0000256" key="3">
    <source>
        <dbReference type="ARBA" id="ARBA00022527"/>
    </source>
</evidence>
<dbReference type="Proteomes" id="UP000694680">
    <property type="component" value="Chromosome 1"/>
</dbReference>
<evidence type="ECO:0000256" key="1">
    <source>
        <dbReference type="ARBA" id="ARBA00005505"/>
    </source>
</evidence>
<feature type="binding site" evidence="12">
    <location>
        <position position="230"/>
    </location>
    <ligand>
        <name>ATP</name>
        <dbReference type="ChEBI" id="CHEBI:30616"/>
    </ligand>
</feature>
<evidence type="ECO:0000256" key="11">
    <source>
        <dbReference type="PIRSR" id="PIRSR037993-1"/>
    </source>
</evidence>
<dbReference type="PANTHER" id="PTHR22984">
    <property type="entry name" value="SERINE/THREONINE-PROTEIN KINASE PIM"/>
    <property type="match status" value="1"/>
</dbReference>
<feature type="active site" description="Proton acceptor" evidence="11">
    <location>
        <position position="270"/>
    </location>
</feature>
<keyword evidence="8 12" id="KW-0067">ATP-binding</keyword>
<keyword evidence="3 14" id="KW-0723">Serine/threonine-protein kinase</keyword>
<feature type="compositionally biased region" description="Basic and acidic residues" evidence="15">
    <location>
        <begin position="67"/>
        <end position="81"/>
    </location>
</feature>
<feature type="region of interest" description="Disordered" evidence="15">
    <location>
        <begin position="57"/>
        <end position="81"/>
    </location>
</feature>
<proteinExistence type="inferred from homology"/>
<evidence type="ECO:0000256" key="7">
    <source>
        <dbReference type="ARBA" id="ARBA00022777"/>
    </source>
</evidence>
<evidence type="ECO:0000313" key="17">
    <source>
        <dbReference type="Ensembl" id="ENSGWIP00000005393.1"/>
    </source>
</evidence>
<dbReference type="PROSITE" id="PS00108">
    <property type="entry name" value="PROTEIN_KINASE_ST"/>
    <property type="match status" value="1"/>
</dbReference>
<comment type="catalytic activity">
    <reaction evidence="10">
        <text>L-seryl-[protein] + ATP = O-phospho-L-seryl-[protein] + ADP + H(+)</text>
        <dbReference type="Rhea" id="RHEA:17989"/>
        <dbReference type="Rhea" id="RHEA-COMP:9863"/>
        <dbReference type="Rhea" id="RHEA-COMP:11604"/>
        <dbReference type="ChEBI" id="CHEBI:15378"/>
        <dbReference type="ChEBI" id="CHEBI:29999"/>
        <dbReference type="ChEBI" id="CHEBI:30616"/>
        <dbReference type="ChEBI" id="CHEBI:83421"/>
        <dbReference type="ChEBI" id="CHEBI:456216"/>
        <dbReference type="EC" id="2.7.11.1"/>
    </reaction>
</comment>
<dbReference type="Ensembl" id="ENSGWIT00000005801.1">
    <property type="protein sequence ID" value="ENSGWIP00000005393.1"/>
    <property type="gene ID" value="ENSGWIG00000002920.1"/>
</dbReference>
<evidence type="ECO:0000256" key="2">
    <source>
        <dbReference type="ARBA" id="ARBA00012513"/>
    </source>
</evidence>
<reference evidence="17" key="1">
    <citation type="submission" date="2020-06" db="EMBL/GenBank/DDBJ databases">
        <authorList>
            <consortium name="Wellcome Sanger Institute Data Sharing"/>
        </authorList>
    </citation>
    <scope>NUCLEOTIDE SEQUENCE [LARGE SCALE GENOMIC DNA]</scope>
</reference>
<organism evidence="17 18">
    <name type="scientific">Gouania willdenowi</name>
    <name type="common">Blunt-snouted clingfish</name>
    <name type="synonym">Lepadogaster willdenowi</name>
    <dbReference type="NCBI Taxonomy" id="441366"/>
    <lineage>
        <taxon>Eukaryota</taxon>
        <taxon>Metazoa</taxon>
        <taxon>Chordata</taxon>
        <taxon>Craniata</taxon>
        <taxon>Vertebrata</taxon>
        <taxon>Euteleostomi</taxon>
        <taxon>Actinopterygii</taxon>
        <taxon>Neopterygii</taxon>
        <taxon>Teleostei</taxon>
        <taxon>Neoteleostei</taxon>
        <taxon>Acanthomorphata</taxon>
        <taxon>Ovalentaria</taxon>
        <taxon>Blenniimorphae</taxon>
        <taxon>Blenniiformes</taxon>
        <taxon>Gobiesocoidei</taxon>
        <taxon>Gobiesocidae</taxon>
        <taxon>Gobiesocinae</taxon>
        <taxon>Gouania</taxon>
    </lineage>
</organism>
<dbReference type="PIRSF" id="PIRSF037993">
    <property type="entry name" value="STPK_Pim-1"/>
    <property type="match status" value="1"/>
</dbReference>
<dbReference type="InterPro" id="IPR008271">
    <property type="entry name" value="Ser/Thr_kinase_AS"/>
</dbReference>
<dbReference type="Pfam" id="PF00069">
    <property type="entry name" value="Pkinase"/>
    <property type="match status" value="1"/>
</dbReference>
<evidence type="ECO:0000259" key="16">
    <source>
        <dbReference type="PROSITE" id="PS50011"/>
    </source>
</evidence>
<evidence type="ECO:0000256" key="13">
    <source>
        <dbReference type="PROSITE-ProRule" id="PRU10141"/>
    </source>
</evidence>
<dbReference type="PANTHER" id="PTHR22984:SF11">
    <property type="entry name" value="AURORA KINASE-RELATED"/>
    <property type="match status" value="1"/>
</dbReference>
<evidence type="ECO:0000256" key="12">
    <source>
        <dbReference type="PIRSR" id="PIRSR037993-2"/>
    </source>
</evidence>
<evidence type="ECO:0000256" key="15">
    <source>
        <dbReference type="SAM" id="MobiDB-lite"/>
    </source>
</evidence>